<dbReference type="RefSeq" id="WP_207673636.1">
    <property type="nucleotide sequence ID" value="NZ_JAFREM010000017.1"/>
</dbReference>
<keyword evidence="2" id="KW-1185">Reference proteome</keyword>
<dbReference type="EMBL" id="JAFREM010000017">
    <property type="protein sequence ID" value="MBO1306709.1"/>
    <property type="molecule type" value="Genomic_DNA"/>
</dbReference>
<reference evidence="1 2" key="1">
    <citation type="submission" date="2021-03" db="EMBL/GenBank/DDBJ databases">
        <title>Enterococcal diversity collection.</title>
        <authorList>
            <person name="Gilmore M.S."/>
            <person name="Schwartzman J."/>
            <person name="Van Tyne D."/>
            <person name="Martin M."/>
            <person name="Earl A.M."/>
            <person name="Manson A.L."/>
            <person name="Straub T."/>
            <person name="Salamzade R."/>
            <person name="Saavedra J."/>
            <person name="Lebreton F."/>
            <person name="Prichula J."/>
            <person name="Schaufler K."/>
            <person name="Gaca A."/>
            <person name="Sgardioli B."/>
            <person name="Wagenaar J."/>
            <person name="Strong T."/>
        </authorList>
    </citation>
    <scope>NUCLEOTIDE SEQUENCE [LARGE SCALE GENOMIC DNA]</scope>
    <source>
        <strain evidence="1 2">669A</strain>
    </source>
</reference>
<accession>A0ABS3LEA5</accession>
<dbReference type="Proteomes" id="UP000664601">
    <property type="component" value="Unassembled WGS sequence"/>
</dbReference>
<evidence type="ECO:0000313" key="1">
    <source>
        <dbReference type="EMBL" id="MBO1306709.1"/>
    </source>
</evidence>
<proteinExistence type="predicted"/>
<evidence type="ECO:0000313" key="2">
    <source>
        <dbReference type="Proteomes" id="UP000664601"/>
    </source>
</evidence>
<protein>
    <submittedName>
        <fullName evidence="1">Uncharacterized protein</fullName>
    </submittedName>
</protein>
<organism evidence="1 2">
    <name type="scientific">Candidatus Enterococcus moelleringii</name>
    <dbReference type="NCBI Taxonomy" id="2815325"/>
    <lineage>
        <taxon>Bacteria</taxon>
        <taxon>Bacillati</taxon>
        <taxon>Bacillota</taxon>
        <taxon>Bacilli</taxon>
        <taxon>Lactobacillales</taxon>
        <taxon>Enterococcaceae</taxon>
        <taxon>Enterococcus</taxon>
    </lineage>
</organism>
<sequence length="95" mass="11210">MTATRAPFLKTIMPYKEPEELSFYCASTMVSTHRVTSYQKTNGSLFYIAEYLYGTPATMWCEQDMIIACAYLNTKNLEMYFQLPDNRFEKIVYKR</sequence>
<comment type="caution">
    <text evidence="1">The sequence shown here is derived from an EMBL/GenBank/DDBJ whole genome shotgun (WGS) entry which is preliminary data.</text>
</comment>
<name>A0ABS3LEA5_9ENTE</name>
<gene>
    <name evidence="1" type="ORF">JZO70_11085</name>
</gene>